<keyword evidence="7" id="KW-0479">Metal-binding</keyword>
<evidence type="ECO:0000313" key="9">
    <source>
        <dbReference type="EMBL" id="RRQ47952.1"/>
    </source>
</evidence>
<comment type="caution">
    <text evidence="9">The sequence shown here is derived from an EMBL/GenBank/DDBJ whole genome shotgun (WGS) entry which is preliminary data.</text>
</comment>
<keyword evidence="3 9" id="KW-0808">Transferase</keyword>
<evidence type="ECO:0000256" key="6">
    <source>
        <dbReference type="ARBA" id="ARBA00023136"/>
    </source>
</evidence>
<feature type="transmembrane region" description="Helical" evidence="8">
    <location>
        <begin position="201"/>
        <end position="222"/>
    </location>
</feature>
<feature type="binding site" evidence="7">
    <location>
        <position position="171"/>
    </location>
    <ligand>
        <name>Mg(2+)</name>
        <dbReference type="ChEBI" id="CHEBI:18420"/>
    </ligand>
</feature>
<dbReference type="GO" id="GO:0071555">
    <property type="term" value="P:cell wall organization"/>
    <property type="evidence" value="ECO:0007669"/>
    <property type="project" value="TreeGrafter"/>
</dbReference>
<dbReference type="GO" id="GO:0009103">
    <property type="term" value="P:lipopolysaccharide biosynthetic process"/>
    <property type="evidence" value="ECO:0007669"/>
    <property type="project" value="TreeGrafter"/>
</dbReference>
<dbReference type="CDD" id="cd06853">
    <property type="entry name" value="GT_WecA_like"/>
    <property type="match status" value="1"/>
</dbReference>
<dbReference type="PANTHER" id="PTHR22926:SF3">
    <property type="entry name" value="UNDECAPRENYL-PHOSPHATE ALPHA-N-ACETYLGLUCOSAMINYL 1-PHOSPHATE TRANSFERASE"/>
    <property type="match status" value="1"/>
</dbReference>
<evidence type="ECO:0000256" key="1">
    <source>
        <dbReference type="ARBA" id="ARBA00004651"/>
    </source>
</evidence>
<feature type="transmembrane region" description="Helical" evidence="8">
    <location>
        <begin position="178"/>
        <end position="195"/>
    </location>
</feature>
<dbReference type="GO" id="GO:0016780">
    <property type="term" value="F:phosphotransferase activity, for other substituted phosphate groups"/>
    <property type="evidence" value="ECO:0007669"/>
    <property type="project" value="InterPro"/>
</dbReference>
<feature type="transmembrane region" description="Helical" evidence="8">
    <location>
        <begin position="92"/>
        <end position="108"/>
    </location>
</feature>
<feature type="transmembrane region" description="Helical" evidence="8">
    <location>
        <begin position="12"/>
        <end position="33"/>
    </location>
</feature>
<feature type="transmembrane region" description="Helical" evidence="8">
    <location>
        <begin position="315"/>
        <end position="333"/>
    </location>
</feature>
<feature type="transmembrane region" description="Helical" evidence="8">
    <location>
        <begin position="152"/>
        <end position="171"/>
    </location>
</feature>
<dbReference type="PANTHER" id="PTHR22926">
    <property type="entry name" value="PHOSPHO-N-ACETYLMURAMOYL-PENTAPEPTIDE-TRANSFERASE"/>
    <property type="match status" value="1"/>
</dbReference>
<name>A0A3R8Q1N3_9FLAO</name>
<dbReference type="EMBL" id="QUSX01000002">
    <property type="protein sequence ID" value="RRQ47952.1"/>
    <property type="molecule type" value="Genomic_DNA"/>
</dbReference>
<feature type="transmembrane region" description="Helical" evidence="8">
    <location>
        <begin position="229"/>
        <end position="250"/>
    </location>
</feature>
<accession>A0A3R8Q1N3</accession>
<keyword evidence="7" id="KW-0460">Magnesium</keyword>
<evidence type="ECO:0000256" key="8">
    <source>
        <dbReference type="SAM" id="Phobius"/>
    </source>
</evidence>
<dbReference type="GO" id="GO:0044038">
    <property type="term" value="P:cell wall macromolecule biosynthetic process"/>
    <property type="evidence" value="ECO:0007669"/>
    <property type="project" value="TreeGrafter"/>
</dbReference>
<protein>
    <submittedName>
        <fullName evidence="9">Undecaprenyl/decaprenyl-phosphate alpha-N-acetylglucosaminyl 1-phosphate transferase</fullName>
    </submittedName>
</protein>
<dbReference type="GO" id="GO:0046872">
    <property type="term" value="F:metal ion binding"/>
    <property type="evidence" value="ECO:0007669"/>
    <property type="project" value="UniProtKB-KW"/>
</dbReference>
<dbReference type="Proteomes" id="UP000286990">
    <property type="component" value="Unassembled WGS sequence"/>
</dbReference>
<dbReference type="AlphaFoldDB" id="A0A3R8Q1N3"/>
<reference evidence="10" key="2">
    <citation type="submission" date="2018-12" db="EMBL/GenBank/DDBJ databases">
        <title>Maribacter lutimaris sp. nov., isolated from marine sediment.</title>
        <authorList>
            <person name="Kim K.K."/>
        </authorList>
    </citation>
    <scope>NUCLEOTIDE SEQUENCE [LARGE SCALE GENOMIC DNA]</scope>
    <source>
        <strain evidence="10">PoM-212</strain>
    </source>
</reference>
<dbReference type="GO" id="GO:0005886">
    <property type="term" value="C:plasma membrane"/>
    <property type="evidence" value="ECO:0007669"/>
    <property type="project" value="UniProtKB-SubCell"/>
</dbReference>
<keyword evidence="4 8" id="KW-0812">Transmembrane</keyword>
<feature type="binding site" evidence="7">
    <location>
        <position position="232"/>
    </location>
    <ligand>
        <name>Mg(2+)</name>
        <dbReference type="ChEBI" id="CHEBI:18420"/>
    </ligand>
</feature>
<evidence type="ECO:0000256" key="5">
    <source>
        <dbReference type="ARBA" id="ARBA00022989"/>
    </source>
</evidence>
<keyword evidence="10" id="KW-1185">Reference proteome</keyword>
<organism evidence="9 10">
    <name type="scientific">Maribacter algicola</name>
    <dbReference type="NCBI Taxonomy" id="2498892"/>
    <lineage>
        <taxon>Bacteria</taxon>
        <taxon>Pseudomonadati</taxon>
        <taxon>Bacteroidota</taxon>
        <taxon>Flavobacteriia</taxon>
        <taxon>Flavobacteriales</taxon>
        <taxon>Flavobacteriaceae</taxon>
        <taxon>Maribacter</taxon>
    </lineage>
</organism>
<feature type="transmembrane region" description="Helical" evidence="8">
    <location>
        <begin position="62"/>
        <end position="80"/>
    </location>
</feature>
<feature type="transmembrane region" description="Helical" evidence="8">
    <location>
        <begin position="262"/>
        <end position="284"/>
    </location>
</feature>
<dbReference type="OrthoDB" id="9783652at2"/>
<keyword evidence="2" id="KW-1003">Cell membrane</keyword>
<comment type="subcellular location">
    <subcellularLocation>
        <location evidence="1">Cell membrane</location>
        <topology evidence="1">Multi-pass membrane protein</topology>
    </subcellularLocation>
</comment>
<evidence type="ECO:0000313" key="10">
    <source>
        <dbReference type="Proteomes" id="UP000286990"/>
    </source>
</evidence>
<gene>
    <name evidence="9" type="ORF">DZC72_09395</name>
</gene>
<comment type="cofactor">
    <cofactor evidence="7">
        <name>Mg(2+)</name>
        <dbReference type="ChEBI" id="CHEBI:18420"/>
    </cofactor>
</comment>
<feature type="transmembrane region" description="Helical" evidence="8">
    <location>
        <begin position="120"/>
        <end position="140"/>
    </location>
</feature>
<evidence type="ECO:0000256" key="4">
    <source>
        <dbReference type="ARBA" id="ARBA00022692"/>
    </source>
</evidence>
<sequence length="454" mass="50066">MPNSMIDFLTNYFYLSLIAGLAAFFLSSSIYLYPVIINVSKLKGLMDDPDHRKMHATKTPNLGGLGIFLAFSLSIIVFGILTDLVPTDLSKLLAIMGSSIILVFLGIKDDLTGMAPKKKLIGQLIAVLNVVVLTDIRILHFGGIFGLNELPYFASVLFSIFVFMLVINAFNLVDGIDGLAGSLSILGSITFGVLFSLKGNFLMTLVATIFVGSVLGFLKYNLSRDKKIFMGDCGSLLTGFLLAYQGIYFLNLNTEIGTTNNYMNSPVILLAILSYPLFDLLRVFSIRIREGRSPFSADSNHIHHRLLRLGMSHKMATFTLVMANSLVIAFAFLTMHLNIHIHLVVSVLFGAAIYLLPFLKVFKIKTKVQSASLNHEVASVYGNNTMDVFKMKDSAKADQNKGFKSALFENDTSLATKTNGNGKEFLKDRTKNFNVIKGKLKYKKDKALDKDGVL</sequence>
<evidence type="ECO:0000256" key="2">
    <source>
        <dbReference type="ARBA" id="ARBA00022475"/>
    </source>
</evidence>
<dbReference type="InterPro" id="IPR000715">
    <property type="entry name" value="Glycosyl_transferase_4"/>
</dbReference>
<evidence type="ECO:0000256" key="3">
    <source>
        <dbReference type="ARBA" id="ARBA00022679"/>
    </source>
</evidence>
<feature type="transmembrane region" description="Helical" evidence="8">
    <location>
        <begin position="339"/>
        <end position="359"/>
    </location>
</feature>
<dbReference type="Pfam" id="PF00953">
    <property type="entry name" value="Glycos_transf_4"/>
    <property type="match status" value="1"/>
</dbReference>
<proteinExistence type="predicted"/>
<keyword evidence="6 8" id="KW-0472">Membrane</keyword>
<keyword evidence="5 8" id="KW-1133">Transmembrane helix</keyword>
<reference evidence="10" key="1">
    <citation type="submission" date="2018-08" db="EMBL/GenBank/DDBJ databases">
        <authorList>
            <person name="Khan S.A."/>
            <person name="J S.E."/>
        </authorList>
    </citation>
    <scope>NUCLEOTIDE SEQUENCE [LARGE SCALE GENOMIC DNA]</scope>
    <source>
        <strain evidence="10">PoM-212</strain>
    </source>
</reference>
<evidence type="ECO:0000256" key="7">
    <source>
        <dbReference type="PIRSR" id="PIRSR600715-1"/>
    </source>
</evidence>